<comment type="subunit">
    <text evidence="1">Binds cAMP-dependent protein kinase (PKA). Interacts with PRKCA; only the cytoplasmic form is capable of interacting with PRKCA.</text>
</comment>
<evidence type="ECO:0000259" key="5">
    <source>
        <dbReference type="Pfam" id="PF10470"/>
    </source>
</evidence>
<dbReference type="GeneID" id="106498002"/>
<dbReference type="Pfam" id="PF10469">
    <property type="entry name" value="AKAP7_NLS"/>
    <property type="match status" value="1"/>
</dbReference>
<evidence type="ECO:0000256" key="2">
    <source>
        <dbReference type="SAM" id="MobiDB-lite"/>
    </source>
</evidence>
<keyword evidence="3" id="KW-0732">Signal</keyword>
<feature type="chain" id="PRO_5046687735" evidence="3">
    <location>
        <begin position="20"/>
        <end position="416"/>
    </location>
</feature>
<reference evidence="7" key="1">
    <citation type="submission" date="2025-08" db="UniProtKB">
        <authorList>
            <consortium name="RefSeq"/>
        </authorList>
    </citation>
    <scope>IDENTIFICATION</scope>
    <source>
        <tissue evidence="7">Blood</tissue>
    </source>
</reference>
<keyword evidence="6" id="KW-1185">Reference proteome</keyword>
<organism evidence="6 7">
    <name type="scientific">Apteryx mantelli</name>
    <name type="common">North Island brown kiwi</name>
    <dbReference type="NCBI Taxonomy" id="2696672"/>
    <lineage>
        <taxon>Eukaryota</taxon>
        <taxon>Metazoa</taxon>
        <taxon>Chordata</taxon>
        <taxon>Craniata</taxon>
        <taxon>Vertebrata</taxon>
        <taxon>Euteleostomi</taxon>
        <taxon>Archelosauria</taxon>
        <taxon>Archosauria</taxon>
        <taxon>Dinosauria</taxon>
        <taxon>Saurischia</taxon>
        <taxon>Theropoda</taxon>
        <taxon>Coelurosauria</taxon>
        <taxon>Aves</taxon>
        <taxon>Palaeognathae</taxon>
        <taxon>Apterygiformes</taxon>
        <taxon>Apterygidae</taxon>
        <taxon>Apteryx</taxon>
    </lineage>
</organism>
<dbReference type="InterPro" id="IPR052641">
    <property type="entry name" value="AKAP7_isoform_gamma"/>
</dbReference>
<dbReference type="InterPro" id="IPR009097">
    <property type="entry name" value="Cyclic_Pdiesterase"/>
</dbReference>
<dbReference type="Gene3D" id="3.90.1140.10">
    <property type="entry name" value="Cyclic phosphodiesterase"/>
    <property type="match status" value="1"/>
</dbReference>
<evidence type="ECO:0000259" key="4">
    <source>
        <dbReference type="Pfam" id="PF10469"/>
    </source>
</evidence>
<dbReference type="PANTHER" id="PTHR15934">
    <property type="entry name" value="RNA 2',3'-CYCLIC PHOSPHODIESTERASE"/>
    <property type="match status" value="1"/>
</dbReference>
<dbReference type="InterPro" id="IPR019511">
    <property type="entry name" value="AKAP7_RI-RII-bd_dom"/>
</dbReference>
<evidence type="ECO:0000256" key="1">
    <source>
        <dbReference type="ARBA" id="ARBA00038702"/>
    </source>
</evidence>
<feature type="domain" description="A-kinase anchor protein 7-like phosphoesterase" evidence="4">
    <location>
        <begin position="152"/>
        <end position="346"/>
    </location>
</feature>
<evidence type="ECO:0000256" key="3">
    <source>
        <dbReference type="SAM" id="SignalP"/>
    </source>
</evidence>
<dbReference type="PANTHER" id="PTHR15934:SF6">
    <property type="entry name" value="A-KINASE ANCHOR PROTEIN 7 ISOFORM GAMMA"/>
    <property type="match status" value="1"/>
</dbReference>
<gene>
    <name evidence="7" type="primary">AKAP7</name>
</gene>
<feature type="region of interest" description="Disordered" evidence="2">
    <location>
        <begin position="384"/>
        <end position="416"/>
    </location>
</feature>
<accession>A0ABM4EAU8</accession>
<feature type="region of interest" description="Disordered" evidence="2">
    <location>
        <begin position="126"/>
        <end position="148"/>
    </location>
</feature>
<proteinExistence type="predicted"/>
<protein>
    <submittedName>
        <fullName evidence="7">A-kinase anchoring protein 7 isoform X1</fullName>
    </submittedName>
</protein>
<dbReference type="Pfam" id="PF10470">
    <property type="entry name" value="AKAP7_RIRII_bdg"/>
    <property type="match status" value="1"/>
</dbReference>
<dbReference type="RefSeq" id="XP_067149821.1">
    <property type="nucleotide sequence ID" value="XM_067293720.1"/>
</dbReference>
<dbReference type="InterPro" id="IPR019510">
    <property type="entry name" value="AKAP7-like_phosphoesterase"/>
</dbReference>
<feature type="signal peptide" evidence="3">
    <location>
        <begin position="1"/>
        <end position="19"/>
    </location>
</feature>
<dbReference type="SUPFAM" id="SSF55144">
    <property type="entry name" value="LigT-like"/>
    <property type="match status" value="1"/>
</dbReference>
<dbReference type="Proteomes" id="UP001652627">
    <property type="component" value="Chromosome 3"/>
</dbReference>
<evidence type="ECO:0000313" key="6">
    <source>
        <dbReference type="Proteomes" id="UP001652627"/>
    </source>
</evidence>
<feature type="region of interest" description="Disordered" evidence="2">
    <location>
        <begin position="20"/>
        <end position="69"/>
    </location>
</feature>
<sequence length="416" mass="46497">MQRLLRRLLPALCPARAAAAAPAFLAPPARPARPRPMALRPPPPAAGAGGGGGPRRVAGESPEHDDLENVLEKEILKENKESTQQRKERCASTDSTDSLMVEMPFVNIDIEDEFAVRLTSEVNLKKKRKRTTGRENEEDNERKKKKKEQYRPNFFISIPITNSEISGGVQAVQDTIIQKDHRLSKAMVHCGSLHVTLLVMHLSSKEEVSTAVDALSDSKDLVEDLLKGKTVDLSFQGIDHFRNEVGFVKLAESDHTAILMEIAETIKKIFQEKGILAGGDRAFKPHLTFMKLSKSPKLRKEVKKIDPSLYEKFKSHYFGDEILHRLDLCSMLKKKQPNGYYYCESCVILGEKHAAEPDDAELVSLSKRLVENAVLKAVQQYLEETQNKNKQTDGSPVKTEEATSGSKNENDNDNSK</sequence>
<name>A0ABM4EAU8_9AVES</name>
<evidence type="ECO:0000313" key="7">
    <source>
        <dbReference type="RefSeq" id="XP_067149821.1"/>
    </source>
</evidence>
<feature type="domain" description="A-kinase anchor protein 7 RI-RII subunit-binding" evidence="5">
    <location>
        <begin position="355"/>
        <end position="412"/>
    </location>
</feature>